<keyword evidence="3" id="KW-1185">Reference proteome</keyword>
<proteinExistence type="predicted"/>
<organism evidence="2 3">
    <name type="scientific">Nocardiopsis kunsanensis</name>
    <dbReference type="NCBI Taxonomy" id="141693"/>
    <lineage>
        <taxon>Bacteria</taxon>
        <taxon>Bacillati</taxon>
        <taxon>Actinomycetota</taxon>
        <taxon>Actinomycetes</taxon>
        <taxon>Streptosporangiales</taxon>
        <taxon>Nocardiopsidaceae</taxon>
        <taxon>Nocardiopsis</taxon>
    </lineage>
</organism>
<gene>
    <name evidence="2" type="ORF">GCM10007147_02670</name>
</gene>
<evidence type="ECO:0000256" key="1">
    <source>
        <dbReference type="SAM" id="Phobius"/>
    </source>
</evidence>
<keyword evidence="1" id="KW-1133">Transmembrane helix</keyword>
<feature type="transmembrane region" description="Helical" evidence="1">
    <location>
        <begin position="32"/>
        <end position="52"/>
    </location>
</feature>
<keyword evidence="1" id="KW-0472">Membrane</keyword>
<dbReference type="EMBL" id="BMXL01000001">
    <property type="protein sequence ID" value="GHD15409.1"/>
    <property type="molecule type" value="Genomic_DNA"/>
</dbReference>
<protein>
    <submittedName>
        <fullName evidence="2">Uncharacterized protein</fullName>
    </submittedName>
</protein>
<comment type="caution">
    <text evidence="2">The sequence shown here is derived from an EMBL/GenBank/DDBJ whole genome shotgun (WGS) entry which is preliminary data.</text>
</comment>
<keyword evidence="1" id="KW-0812">Transmembrane</keyword>
<accession>A0A918X6K0</accession>
<dbReference type="AlphaFoldDB" id="A0A918X6K0"/>
<dbReference type="RefSeq" id="WP_017575481.1">
    <property type="nucleotide sequence ID" value="NZ_BMXL01000001.1"/>
</dbReference>
<sequence>MDTDLWGIALILLAGFLAGGTYAMWKINRVLSALLGACAVMAVLAGAGRLGYF</sequence>
<evidence type="ECO:0000313" key="3">
    <source>
        <dbReference type="Proteomes" id="UP000654947"/>
    </source>
</evidence>
<name>A0A918X6K0_9ACTN</name>
<dbReference type="Proteomes" id="UP000654947">
    <property type="component" value="Unassembled WGS sequence"/>
</dbReference>
<reference evidence="2 3" key="1">
    <citation type="journal article" date="2014" name="Int. J. Syst. Evol. Microbiol.">
        <title>Complete genome sequence of Corynebacterium casei LMG S-19264T (=DSM 44701T), isolated from a smear-ripened cheese.</title>
        <authorList>
            <consortium name="US DOE Joint Genome Institute (JGI-PGF)"/>
            <person name="Walter F."/>
            <person name="Albersmeier A."/>
            <person name="Kalinowski J."/>
            <person name="Ruckert C."/>
        </authorList>
    </citation>
    <scope>NUCLEOTIDE SEQUENCE [LARGE SCALE GENOMIC DNA]</scope>
    <source>
        <strain evidence="2 3">KCTC 19473</strain>
    </source>
</reference>
<evidence type="ECO:0000313" key="2">
    <source>
        <dbReference type="EMBL" id="GHD15409.1"/>
    </source>
</evidence>
<feature type="transmembrane region" description="Helical" evidence="1">
    <location>
        <begin position="6"/>
        <end position="25"/>
    </location>
</feature>